<dbReference type="EMBL" id="CP036316">
    <property type="protein sequence ID" value="QDT63384.1"/>
    <property type="molecule type" value="Genomic_DNA"/>
</dbReference>
<dbReference type="Proteomes" id="UP000319976">
    <property type="component" value="Chromosome"/>
</dbReference>
<proteinExistence type="predicted"/>
<organism evidence="1 2">
    <name type="scientific">Calycomorphotria hydatis</name>
    <dbReference type="NCBI Taxonomy" id="2528027"/>
    <lineage>
        <taxon>Bacteria</taxon>
        <taxon>Pseudomonadati</taxon>
        <taxon>Planctomycetota</taxon>
        <taxon>Planctomycetia</taxon>
        <taxon>Planctomycetales</taxon>
        <taxon>Planctomycetaceae</taxon>
        <taxon>Calycomorphotria</taxon>
    </lineage>
</organism>
<dbReference type="OrthoDB" id="215514at2"/>
<dbReference type="KEGG" id="chya:V22_06050"/>
<reference evidence="1 2" key="1">
    <citation type="submission" date="2019-02" db="EMBL/GenBank/DDBJ databases">
        <title>Deep-cultivation of Planctomycetes and their phenomic and genomic characterization uncovers novel biology.</title>
        <authorList>
            <person name="Wiegand S."/>
            <person name="Jogler M."/>
            <person name="Boedeker C."/>
            <person name="Pinto D."/>
            <person name="Vollmers J."/>
            <person name="Rivas-Marin E."/>
            <person name="Kohn T."/>
            <person name="Peeters S.H."/>
            <person name="Heuer A."/>
            <person name="Rast P."/>
            <person name="Oberbeckmann S."/>
            <person name="Bunk B."/>
            <person name="Jeske O."/>
            <person name="Meyerdierks A."/>
            <person name="Storesund J.E."/>
            <person name="Kallscheuer N."/>
            <person name="Luecker S."/>
            <person name="Lage O.M."/>
            <person name="Pohl T."/>
            <person name="Merkel B.J."/>
            <person name="Hornburger P."/>
            <person name="Mueller R.-W."/>
            <person name="Bruemmer F."/>
            <person name="Labrenz M."/>
            <person name="Spormann A.M."/>
            <person name="Op den Camp H."/>
            <person name="Overmann J."/>
            <person name="Amann R."/>
            <person name="Jetten M.S.M."/>
            <person name="Mascher T."/>
            <person name="Medema M.H."/>
            <person name="Devos D.P."/>
            <person name="Kaster A.-K."/>
            <person name="Ovreas L."/>
            <person name="Rohde M."/>
            <person name="Galperin M.Y."/>
            <person name="Jogler C."/>
        </authorList>
    </citation>
    <scope>NUCLEOTIDE SEQUENCE [LARGE SCALE GENOMIC DNA]</scope>
    <source>
        <strain evidence="1 2">V22</strain>
    </source>
</reference>
<evidence type="ECO:0000313" key="2">
    <source>
        <dbReference type="Proteomes" id="UP000319976"/>
    </source>
</evidence>
<keyword evidence="2" id="KW-1185">Reference proteome</keyword>
<evidence type="ECO:0000313" key="1">
    <source>
        <dbReference type="EMBL" id="QDT63384.1"/>
    </source>
</evidence>
<dbReference type="RefSeq" id="WP_145259670.1">
    <property type="nucleotide sequence ID" value="NZ_CP036316.1"/>
</dbReference>
<protein>
    <submittedName>
        <fullName evidence="1">Uncharacterized protein</fullName>
    </submittedName>
</protein>
<name>A0A517T4U3_9PLAN</name>
<sequence>MSEQNAEIMNDGDDFEEIRSEEVDTVVAALERIIESTESENIRTILEDASNEIYYLVYEDETGEEPMAEAA</sequence>
<gene>
    <name evidence="1" type="ORF">V22_06050</name>
</gene>
<accession>A0A517T4U3</accession>
<dbReference type="AlphaFoldDB" id="A0A517T4U3"/>